<keyword evidence="1" id="KW-1133">Transmembrane helix</keyword>
<proteinExistence type="predicted"/>
<reference evidence="2 3" key="1">
    <citation type="journal article" date="2019" name="Sci. Transl. Med.">
        <title>Quorum sensing between bacterial species on the skin protects against epidermal injury in atopic dermatitis.</title>
        <authorList>
            <person name="Williams M.R."/>
        </authorList>
    </citation>
    <scope>NUCLEOTIDE SEQUENCE [LARGE SCALE GENOMIC DNA]</scope>
    <source>
        <strain evidence="2 3">H8</strain>
    </source>
</reference>
<keyword evidence="1" id="KW-0472">Membrane</keyword>
<dbReference type="Proteomes" id="UP000291949">
    <property type="component" value="Unassembled WGS sequence"/>
</dbReference>
<accession>A0A7Z7YRX4</accession>
<sequence>PKDLIQWIISFFLLITGFLVSYVLGKITAKNEASF</sequence>
<comment type="caution">
    <text evidence="2">The sequence shown here is derived from an EMBL/GenBank/DDBJ whole genome shotgun (WGS) entry which is preliminary data.</text>
</comment>
<evidence type="ECO:0000313" key="2">
    <source>
        <dbReference type="EMBL" id="TBW68314.1"/>
    </source>
</evidence>
<name>A0A7Z7YRX4_STACP</name>
<protein>
    <submittedName>
        <fullName evidence="2">DUF368 domain-containing protein</fullName>
    </submittedName>
</protein>
<feature type="non-terminal residue" evidence="2">
    <location>
        <position position="1"/>
    </location>
</feature>
<keyword evidence="1" id="KW-0812">Transmembrane</keyword>
<gene>
    <name evidence="2" type="ORF">EQ811_15805</name>
</gene>
<evidence type="ECO:0000313" key="3">
    <source>
        <dbReference type="Proteomes" id="UP000291949"/>
    </source>
</evidence>
<dbReference type="AlphaFoldDB" id="A0A7Z7YRX4"/>
<dbReference type="EMBL" id="SCHC01000613">
    <property type="protein sequence ID" value="TBW68314.1"/>
    <property type="molecule type" value="Genomic_DNA"/>
</dbReference>
<organism evidence="2 3">
    <name type="scientific">Staphylococcus capitis</name>
    <dbReference type="NCBI Taxonomy" id="29388"/>
    <lineage>
        <taxon>Bacteria</taxon>
        <taxon>Bacillati</taxon>
        <taxon>Bacillota</taxon>
        <taxon>Bacilli</taxon>
        <taxon>Bacillales</taxon>
        <taxon>Staphylococcaceae</taxon>
        <taxon>Staphylococcus</taxon>
    </lineage>
</organism>
<evidence type="ECO:0000256" key="1">
    <source>
        <dbReference type="SAM" id="Phobius"/>
    </source>
</evidence>
<feature type="transmembrane region" description="Helical" evidence="1">
    <location>
        <begin position="6"/>
        <end position="25"/>
    </location>
</feature>